<evidence type="ECO:0000313" key="2">
    <source>
        <dbReference type="Proteomes" id="UP000316621"/>
    </source>
</evidence>
<dbReference type="Gramene" id="RZC84709">
    <property type="protein sequence ID" value="RZC84709"/>
    <property type="gene ID" value="C5167_047488"/>
</dbReference>
<dbReference type="EMBL" id="CM010725">
    <property type="protein sequence ID" value="RZC84709.1"/>
    <property type="molecule type" value="Genomic_DNA"/>
</dbReference>
<name>A0A4Y7LKK7_PAPSO</name>
<dbReference type="Proteomes" id="UP000316621">
    <property type="component" value="Chromosome 11"/>
</dbReference>
<organism evidence="1 2">
    <name type="scientific">Papaver somniferum</name>
    <name type="common">Opium poppy</name>
    <dbReference type="NCBI Taxonomy" id="3469"/>
    <lineage>
        <taxon>Eukaryota</taxon>
        <taxon>Viridiplantae</taxon>
        <taxon>Streptophyta</taxon>
        <taxon>Embryophyta</taxon>
        <taxon>Tracheophyta</taxon>
        <taxon>Spermatophyta</taxon>
        <taxon>Magnoliopsida</taxon>
        <taxon>Ranunculales</taxon>
        <taxon>Papaveraceae</taxon>
        <taxon>Papaveroideae</taxon>
        <taxon>Papaver</taxon>
    </lineage>
</organism>
<gene>
    <name evidence="1" type="ORF">C5167_047488</name>
</gene>
<reference evidence="1 2" key="1">
    <citation type="journal article" date="2018" name="Science">
        <title>The opium poppy genome and morphinan production.</title>
        <authorList>
            <person name="Guo L."/>
            <person name="Winzer T."/>
            <person name="Yang X."/>
            <person name="Li Y."/>
            <person name="Ning Z."/>
            <person name="He Z."/>
            <person name="Teodor R."/>
            <person name="Lu Y."/>
            <person name="Bowser T.A."/>
            <person name="Graham I.A."/>
            <person name="Ye K."/>
        </authorList>
    </citation>
    <scope>NUCLEOTIDE SEQUENCE [LARGE SCALE GENOMIC DNA]</scope>
    <source>
        <strain evidence="2">cv. HN1</strain>
        <tissue evidence="1">Leaves</tissue>
    </source>
</reference>
<dbReference type="AlphaFoldDB" id="A0A4Y7LKK7"/>
<protein>
    <submittedName>
        <fullName evidence="1">Uncharacterized protein</fullName>
    </submittedName>
</protein>
<sequence>MLIRFQKIRNWYSAISQIRVLLCFLWRLQSTLFFSNW</sequence>
<evidence type="ECO:0000313" key="1">
    <source>
        <dbReference type="EMBL" id="RZC84709.1"/>
    </source>
</evidence>
<keyword evidence="2" id="KW-1185">Reference proteome</keyword>
<accession>A0A4Y7LKK7</accession>
<proteinExistence type="predicted"/>